<dbReference type="Pfam" id="PF21234">
    <property type="entry name" value="Phosphatase-like_N"/>
    <property type="match status" value="1"/>
</dbReference>
<feature type="domain" description="Protein-tyrosine-phosphatase-like N-terminal" evidence="1">
    <location>
        <begin position="22"/>
        <end position="79"/>
    </location>
</feature>
<organism evidence="2 3">
    <name type="scientific">Nocardia sputorum</name>
    <dbReference type="NCBI Taxonomy" id="2984338"/>
    <lineage>
        <taxon>Bacteria</taxon>
        <taxon>Bacillati</taxon>
        <taxon>Actinomycetota</taxon>
        <taxon>Actinomycetes</taxon>
        <taxon>Mycobacteriales</taxon>
        <taxon>Nocardiaceae</taxon>
        <taxon>Nocardia</taxon>
    </lineage>
</organism>
<sequence length="86" mass="9362">MTDRPATHEPNQETALDQELALKAAAQRLENEFDGVASEAAIEDHLQSSYDHVADNATIANFLPLLAERYTREWLAGLADSAHGSA</sequence>
<dbReference type="EMBL" id="AP026978">
    <property type="protein sequence ID" value="BDU00714.1"/>
    <property type="molecule type" value="Genomic_DNA"/>
</dbReference>
<reference evidence="2 3" key="1">
    <citation type="submission" date="2022-11" db="EMBL/GenBank/DDBJ databases">
        <title>Genome Sequencing of Nocardia sp. ON39_IFM12276 and assembly.</title>
        <authorList>
            <person name="Shimojima M."/>
            <person name="Toyokawa M."/>
            <person name="Uesaka K."/>
        </authorList>
    </citation>
    <scope>NUCLEOTIDE SEQUENCE [LARGE SCALE GENOMIC DNA]</scope>
    <source>
        <strain evidence="2 3">IFM 12276</strain>
    </source>
</reference>
<evidence type="ECO:0000259" key="1">
    <source>
        <dbReference type="Pfam" id="PF21234"/>
    </source>
</evidence>
<dbReference type="Proteomes" id="UP001317870">
    <property type="component" value="Chromosome"/>
</dbReference>
<protein>
    <recommendedName>
        <fullName evidence="1">Protein-tyrosine-phosphatase-like N-terminal domain-containing protein</fullName>
    </recommendedName>
</protein>
<name>A0ABM8D064_9NOCA</name>
<keyword evidence="3" id="KW-1185">Reference proteome</keyword>
<dbReference type="Gene3D" id="1.10.8.1060">
    <property type="entry name" value="Corynebacterium glutamicum thioredoxin-dependent arsenate reductase, N-terminal domain"/>
    <property type="match status" value="1"/>
</dbReference>
<dbReference type="NCBIfam" id="NF046112">
    <property type="entry name" value="MSMEG_6209_Nter"/>
    <property type="match status" value="1"/>
</dbReference>
<dbReference type="InterPro" id="IPR048716">
    <property type="entry name" value="Phosphatase-like_N"/>
</dbReference>
<proteinExistence type="predicted"/>
<dbReference type="RefSeq" id="WP_281873619.1">
    <property type="nucleotide sequence ID" value="NZ_AP026976.1"/>
</dbReference>
<evidence type="ECO:0000313" key="3">
    <source>
        <dbReference type="Proteomes" id="UP001317870"/>
    </source>
</evidence>
<evidence type="ECO:0000313" key="2">
    <source>
        <dbReference type="EMBL" id="BDU00714.1"/>
    </source>
</evidence>
<accession>A0ABM8D064</accession>
<gene>
    <name evidence="2" type="ORF">IFM12276_37420</name>
</gene>